<keyword evidence="8 11" id="KW-0472">Membrane</keyword>
<evidence type="ECO:0000256" key="9">
    <source>
        <dbReference type="ARBA" id="ARBA00035611"/>
    </source>
</evidence>
<feature type="transmembrane region" description="Helical" evidence="11">
    <location>
        <begin position="20"/>
        <end position="42"/>
    </location>
</feature>
<evidence type="ECO:0000256" key="11">
    <source>
        <dbReference type="SAM" id="Phobius"/>
    </source>
</evidence>
<feature type="transmembrane region" description="Helical" evidence="11">
    <location>
        <begin position="249"/>
        <end position="267"/>
    </location>
</feature>
<dbReference type="EMBL" id="MNYY01000055">
    <property type="protein sequence ID" value="OIP71963.1"/>
    <property type="molecule type" value="Genomic_DNA"/>
</dbReference>
<evidence type="ECO:0000256" key="6">
    <source>
        <dbReference type="ARBA" id="ARBA00022692"/>
    </source>
</evidence>
<keyword evidence="3" id="KW-1003">Cell membrane</keyword>
<feature type="transmembrane region" description="Helical" evidence="11">
    <location>
        <begin position="333"/>
        <end position="362"/>
    </location>
</feature>
<reference evidence="12 15" key="1">
    <citation type="journal article" date="2016" name="Environ. Microbiol.">
        <title>Genomic resolution of a cold subsurface aquifer community provides metabolic insights for novel microbes adapted to high CO concentrations.</title>
        <authorList>
            <person name="Probst A.J."/>
            <person name="Castelle C.J."/>
            <person name="Singh A."/>
            <person name="Brown C.T."/>
            <person name="Anantharaman K."/>
            <person name="Sharon I."/>
            <person name="Hug L.A."/>
            <person name="Burstein D."/>
            <person name="Emerson J.B."/>
            <person name="Thomas B.C."/>
            <person name="Banfield J.F."/>
        </authorList>
    </citation>
    <scope>NUCLEOTIDE SEQUENCE [LARGE SCALE GENOMIC DNA]</scope>
    <source>
        <strain evidence="12">CG2_30_33_13</strain>
    </source>
</reference>
<feature type="transmembrane region" description="Helical" evidence="11">
    <location>
        <begin position="80"/>
        <end position="99"/>
    </location>
</feature>
<dbReference type="GO" id="GO:0022857">
    <property type="term" value="F:transmembrane transporter activity"/>
    <property type="evidence" value="ECO:0007669"/>
    <property type="project" value="InterPro"/>
</dbReference>
<accession>A0A1J5GI53</accession>
<gene>
    <name evidence="12" type="ORF">AUK42_02890</name>
    <name evidence="14" type="ORF">CO097_03005</name>
    <name evidence="13" type="ORF">COZ58_07920</name>
</gene>
<evidence type="ECO:0000256" key="5">
    <source>
        <dbReference type="ARBA" id="ARBA00022597"/>
    </source>
</evidence>
<evidence type="ECO:0000256" key="2">
    <source>
        <dbReference type="ARBA" id="ARBA00022448"/>
    </source>
</evidence>
<dbReference type="GO" id="GO:0005886">
    <property type="term" value="C:plasma membrane"/>
    <property type="evidence" value="ECO:0007669"/>
    <property type="project" value="UniProtKB-SubCell"/>
</dbReference>
<dbReference type="Proteomes" id="UP000231493">
    <property type="component" value="Unassembled WGS sequence"/>
</dbReference>
<dbReference type="STRING" id="1805029.AUK42_02890"/>
<evidence type="ECO:0000313" key="17">
    <source>
        <dbReference type="Proteomes" id="UP000231493"/>
    </source>
</evidence>
<evidence type="ECO:0000256" key="3">
    <source>
        <dbReference type="ARBA" id="ARBA00022475"/>
    </source>
</evidence>
<sequence>MKPLNFIHKIKKIKIDIRAYTLIFALLIIWLLFGSLTGGVFLSSRNFSNLLRQMTIVSFLSIGMTLVIITGNIDLSVGSMIGFISVIAAYLQAVMFPTFLPGLFPTLSVELLGILSTIITIIICLLLGLLIGICQGYIVAYGGVPAFIVTLGGMLVLRGGVLGVTRGKTIVPIEDSLRLIAQGYLSKNPGILIAVIAIIIIFLITLQSRTKKKQYGLEIKPLPYDLVVASVYSALVLGFVLIMNSYKGLQIPVLIMTIIAILFTYLTNNTRFGRYIYAVGGNREAARLSGINVQSVVLKTYALIGLLGGVAGIVLTGYVAAGTTSGGMNYELSAIGGCVMGGTSLMGGIGTVFGALMGTLLMTSLENGMSVMNMSVFWQYIVKGLILILAVYVDVTSRKNKSL</sequence>
<dbReference type="PANTHER" id="PTHR32196:SF32">
    <property type="entry name" value="XYLOSE TRANSPORT SYSTEM PERMEASE PROTEIN XYLH"/>
    <property type="match status" value="1"/>
</dbReference>
<dbReference type="PANTHER" id="PTHR32196">
    <property type="entry name" value="ABC TRANSPORTER PERMEASE PROTEIN YPHD-RELATED-RELATED"/>
    <property type="match status" value="1"/>
</dbReference>
<keyword evidence="5" id="KW-0762">Sugar transport</keyword>
<comment type="subcellular location">
    <subcellularLocation>
        <location evidence="1">Cell membrane</location>
        <topology evidence="1">Multi-pass membrane protein</topology>
    </subcellularLocation>
</comment>
<evidence type="ECO:0000256" key="10">
    <source>
        <dbReference type="ARBA" id="ARBA00035686"/>
    </source>
</evidence>
<feature type="transmembrane region" description="Helical" evidence="11">
    <location>
        <begin position="226"/>
        <end position="243"/>
    </location>
</feature>
<dbReference type="EMBL" id="PFIP01000164">
    <property type="protein sequence ID" value="PIX33365.1"/>
    <property type="molecule type" value="Genomic_DNA"/>
</dbReference>
<reference evidence="13" key="3">
    <citation type="submission" date="2017-09" db="EMBL/GenBank/DDBJ databases">
        <title>Depth-based differentiation of microbial function through sediment-hosted aquifers and enrichment of novel symbionts in the deep terrestrial subsurface.</title>
        <authorList>
            <person name="Probst A.J."/>
            <person name="Ladd B."/>
            <person name="Jarett J.K."/>
            <person name="Geller-Mcgrath D.E."/>
            <person name="Sieber C.M.K."/>
            <person name="Emerson J.B."/>
            <person name="Anantharaman K."/>
            <person name="Thomas B.C."/>
            <person name="Malmstrom R."/>
            <person name="Stieglmeier M."/>
            <person name="Klingl A."/>
            <person name="Woyke T."/>
            <person name="Ryan C.M."/>
            <person name="Banfield J.F."/>
        </authorList>
    </citation>
    <scope>NUCLEOTIDE SEQUENCE</scope>
    <source>
        <strain evidence="13">CG_4_8_14_3_um_filter_34_18</strain>
    </source>
</reference>
<evidence type="ECO:0000256" key="4">
    <source>
        <dbReference type="ARBA" id="ARBA00022519"/>
    </source>
</evidence>
<evidence type="ECO:0000256" key="7">
    <source>
        <dbReference type="ARBA" id="ARBA00022989"/>
    </source>
</evidence>
<feature type="transmembrane region" description="Helical" evidence="11">
    <location>
        <begin position="301"/>
        <end position="321"/>
    </location>
</feature>
<organism evidence="12 15">
    <name type="scientific">Candidatus Infernicultor aquiphilus</name>
    <dbReference type="NCBI Taxonomy" id="1805029"/>
    <lineage>
        <taxon>Bacteria</taxon>
        <taxon>Pseudomonadati</taxon>
        <taxon>Atribacterota</taxon>
        <taxon>Candidatus Phoenicimicrobiia</taxon>
        <taxon>Candidatus Pheonicimicrobiales</taxon>
        <taxon>Candidatus Phoenicimicrobiaceae</taxon>
        <taxon>Candidatus Infernicultor</taxon>
    </lineage>
</organism>
<dbReference type="CDD" id="cd06579">
    <property type="entry name" value="TM_PBP1_transp_AraH_like"/>
    <property type="match status" value="1"/>
</dbReference>
<dbReference type="Proteomes" id="UP000182763">
    <property type="component" value="Unassembled WGS sequence"/>
</dbReference>
<accession>A0A2M8CE02</accession>
<protein>
    <recommendedName>
        <fullName evidence="10">Xylose transport system permease protein XylH</fullName>
    </recommendedName>
</protein>
<keyword evidence="4" id="KW-0997">Cell inner membrane</keyword>
<evidence type="ECO:0000313" key="13">
    <source>
        <dbReference type="EMBL" id="PIX33365.1"/>
    </source>
</evidence>
<feature type="transmembrane region" description="Helical" evidence="11">
    <location>
        <begin position="111"/>
        <end position="131"/>
    </location>
</feature>
<dbReference type="Proteomes" id="UP000228560">
    <property type="component" value="Unassembled WGS sequence"/>
</dbReference>
<comment type="caution">
    <text evidence="12">The sequence shown here is derived from an EMBL/GenBank/DDBJ whole genome shotgun (WGS) entry which is preliminary data.</text>
</comment>
<feature type="transmembrane region" description="Helical" evidence="11">
    <location>
        <begin position="374"/>
        <end position="393"/>
    </location>
</feature>
<evidence type="ECO:0000313" key="14">
    <source>
        <dbReference type="EMBL" id="PJB57206.1"/>
    </source>
</evidence>
<dbReference type="AlphaFoldDB" id="A0A1J5GI53"/>
<proteinExistence type="predicted"/>
<evidence type="ECO:0000313" key="16">
    <source>
        <dbReference type="Proteomes" id="UP000228560"/>
    </source>
</evidence>
<dbReference type="Pfam" id="PF02653">
    <property type="entry name" value="BPD_transp_2"/>
    <property type="match status" value="1"/>
</dbReference>
<reference evidence="16 17" key="2">
    <citation type="submission" date="2017-09" db="EMBL/GenBank/DDBJ databases">
        <title>Depth-based differentiation of microbial function through sediment-hosted aquifers and enrichment of novel symbionts in the deep terrestrial subsurface.</title>
        <authorList>
            <person name="Probst A.J."/>
            <person name="Ladd B."/>
            <person name="Jarett J.K."/>
            <person name="Geller-Mcgrath D.E."/>
            <person name="Sieber C.M."/>
            <person name="Emerson J.B."/>
            <person name="Anantharaman K."/>
            <person name="Thomas B.C."/>
            <person name="Malmstrom R."/>
            <person name="Stieglmeier M."/>
            <person name="Klingl A."/>
            <person name="Woyke T."/>
            <person name="Ryan C.M."/>
            <person name="Banfield J.F."/>
        </authorList>
    </citation>
    <scope>NUCLEOTIDE SEQUENCE [LARGE SCALE GENOMIC DNA]</scope>
    <source>
        <strain evidence="14">CG_4_9_14_3_um_filter_33_16</strain>
    </source>
</reference>
<comment type="function">
    <text evidence="9">Part of the binding-protein-dependent transport system for D-xylose. Probably responsible for the translocation of the substrate across the membrane.</text>
</comment>
<keyword evidence="7 11" id="KW-1133">Transmembrane helix</keyword>
<evidence type="ECO:0000313" key="12">
    <source>
        <dbReference type="EMBL" id="OIP71963.1"/>
    </source>
</evidence>
<evidence type="ECO:0000256" key="1">
    <source>
        <dbReference type="ARBA" id="ARBA00004651"/>
    </source>
</evidence>
<evidence type="ECO:0000256" key="8">
    <source>
        <dbReference type="ARBA" id="ARBA00023136"/>
    </source>
</evidence>
<feature type="transmembrane region" description="Helical" evidence="11">
    <location>
        <begin position="54"/>
        <end position="73"/>
    </location>
</feature>
<keyword evidence="2" id="KW-0813">Transport</keyword>
<name>A0A1J5GI53_9BACT</name>
<dbReference type="InterPro" id="IPR001851">
    <property type="entry name" value="ABC_transp_permease"/>
</dbReference>
<feature type="transmembrane region" description="Helical" evidence="11">
    <location>
        <begin position="189"/>
        <end position="206"/>
    </location>
</feature>
<feature type="transmembrane region" description="Helical" evidence="11">
    <location>
        <begin position="138"/>
        <end position="157"/>
    </location>
</feature>
<evidence type="ECO:0000313" key="15">
    <source>
        <dbReference type="Proteomes" id="UP000182763"/>
    </source>
</evidence>
<dbReference type="EMBL" id="PFTV01000076">
    <property type="protein sequence ID" value="PJB57206.1"/>
    <property type="molecule type" value="Genomic_DNA"/>
</dbReference>
<accession>A0A2M7K5G3</accession>
<keyword evidence="6 11" id="KW-0812">Transmembrane</keyword>